<dbReference type="AlphaFoldDB" id="A0A0N0CUQ1"/>
<dbReference type="Proteomes" id="UP000037977">
    <property type="component" value="Unassembled WGS sequence"/>
</dbReference>
<dbReference type="PATRIC" id="fig|33935.3.peg.1726"/>
<dbReference type="PROSITE" id="PS51257">
    <property type="entry name" value="PROKAR_LIPOPROTEIN"/>
    <property type="match status" value="1"/>
</dbReference>
<evidence type="ECO:0000259" key="2">
    <source>
        <dbReference type="Pfam" id="PF17115"/>
    </source>
</evidence>
<evidence type="ECO:0000256" key="1">
    <source>
        <dbReference type="SAM" id="SignalP"/>
    </source>
</evidence>
<gene>
    <name evidence="3" type="ORF">ADM90_14995</name>
</gene>
<keyword evidence="4" id="KW-1185">Reference proteome</keyword>
<dbReference type="EMBL" id="LGCI01000010">
    <property type="protein sequence ID" value="KOY80521.1"/>
    <property type="molecule type" value="Genomic_DNA"/>
</dbReference>
<evidence type="ECO:0000313" key="3">
    <source>
        <dbReference type="EMBL" id="KOY80521.1"/>
    </source>
</evidence>
<proteinExistence type="predicted"/>
<evidence type="ECO:0000313" key="4">
    <source>
        <dbReference type="Proteomes" id="UP000037977"/>
    </source>
</evidence>
<organism evidence="3 4">
    <name type="scientific">Lysinibacillus macroides</name>
    <dbReference type="NCBI Taxonomy" id="33935"/>
    <lineage>
        <taxon>Bacteria</taxon>
        <taxon>Bacillati</taxon>
        <taxon>Bacillota</taxon>
        <taxon>Bacilli</taxon>
        <taxon>Bacillales</taxon>
        <taxon>Bacillaceae</taxon>
        <taxon>Lysinibacillus</taxon>
    </lineage>
</organism>
<dbReference type="OrthoDB" id="2964960at2"/>
<keyword evidence="1" id="KW-0732">Signal</keyword>
<feature type="signal peptide" evidence="1">
    <location>
        <begin position="1"/>
        <end position="19"/>
    </location>
</feature>
<comment type="caution">
    <text evidence="3">The sequence shown here is derived from an EMBL/GenBank/DDBJ whole genome shotgun (WGS) entry which is preliminary data.</text>
</comment>
<name>A0A0N0CUQ1_9BACI</name>
<reference evidence="3 4" key="1">
    <citation type="submission" date="2015-07" db="EMBL/GenBank/DDBJ databases">
        <title>Genome sequencing project for genomic taxonomy and phylogenomics of Bacillus-like bacteria.</title>
        <authorList>
            <person name="Liu B."/>
            <person name="Wang J."/>
            <person name="Zhu Y."/>
            <person name="Liu G."/>
            <person name="Chen Q."/>
            <person name="Chen Z."/>
            <person name="Che J."/>
            <person name="Ge C."/>
            <person name="Shi H."/>
            <person name="Pan Z."/>
            <person name="Liu X."/>
        </authorList>
    </citation>
    <scope>NUCLEOTIDE SEQUENCE [LARGE SCALE GENOMIC DNA]</scope>
    <source>
        <strain evidence="3 4">DSM 54</strain>
    </source>
</reference>
<accession>A0A0N0CUQ1</accession>
<dbReference type="STRING" id="33935.ADM90_14995"/>
<feature type="chain" id="PRO_5039222043" description="DUF2154 domain-containing protein" evidence="1">
    <location>
        <begin position="20"/>
        <end position="238"/>
    </location>
</feature>
<dbReference type="InterPro" id="IPR031346">
    <property type="entry name" value="DUF2154_N"/>
</dbReference>
<sequence length="238" mass="25298">MKKVAGLAAVMGTSALLLAGCFSFIPGKMQEEAIVVEKDQAKALEVDINFGLGEMSLTGGAEEWVEGSASYNMEKLAPQVSYTIKKDRGEIVIEHKNTAKPKLSKVKNSWTMQLNNDVPIDLTVETGASKANLDLQGLQLENLEIEAGVGDVTVNLGGDWHKSFTTNIETGVGKTTVILPSAVGVKLTLEKGIGSSTIEGFTAQGDGVYVNEAYENADVVLDVKAEMGIGEITFTVDQ</sequence>
<feature type="domain" description="DUF2154" evidence="2">
    <location>
        <begin position="40"/>
        <end position="128"/>
    </location>
</feature>
<dbReference type="Pfam" id="PF17115">
    <property type="entry name" value="Toast_rack_N"/>
    <property type="match status" value="1"/>
</dbReference>
<dbReference type="RefSeq" id="WP_053995763.1">
    <property type="nucleotide sequence ID" value="NZ_CP065643.1"/>
</dbReference>
<protein>
    <recommendedName>
        <fullName evidence="2">DUF2154 domain-containing protein</fullName>
    </recommendedName>
</protein>